<organism evidence="2">
    <name type="scientific">Caenorhabditis brenneri</name>
    <name type="common">Nematode worm</name>
    <dbReference type="NCBI Taxonomy" id="135651"/>
    <lineage>
        <taxon>Eukaryota</taxon>
        <taxon>Metazoa</taxon>
        <taxon>Ecdysozoa</taxon>
        <taxon>Nematoda</taxon>
        <taxon>Chromadorea</taxon>
        <taxon>Rhabditida</taxon>
        <taxon>Rhabditina</taxon>
        <taxon>Rhabditomorpha</taxon>
        <taxon>Rhabditoidea</taxon>
        <taxon>Rhabditidae</taxon>
        <taxon>Peloderinae</taxon>
        <taxon>Caenorhabditis</taxon>
    </lineage>
</organism>
<evidence type="ECO:0000313" key="2">
    <source>
        <dbReference type="Proteomes" id="UP000008068"/>
    </source>
</evidence>
<dbReference type="AlphaFoldDB" id="G0NQT7"/>
<dbReference type="EMBL" id="GL379927">
    <property type="protein sequence ID" value="EGT35881.1"/>
    <property type="molecule type" value="Genomic_DNA"/>
</dbReference>
<dbReference type="OrthoDB" id="10350043at2759"/>
<dbReference type="InParanoid" id="G0NQT7"/>
<sequence length="142" mass="16338">MLPGVVRPIALPSVFAPLEPGYVDINLSSLFLMHGRIEHVSIPQIHDMNRYLQDLKPVMMWNSCNGYLINPGSELSLDATPISHHFFTKSARSQPNRRSTSVKRYFENKYKIQLGYSHSPLLRDPSGAMFPIETVWIRFRPR</sequence>
<dbReference type="HOGENOM" id="CLU_1788645_0_0_1"/>
<dbReference type="Gene3D" id="2.170.260.10">
    <property type="entry name" value="paz domain"/>
    <property type="match status" value="1"/>
</dbReference>
<dbReference type="SUPFAM" id="SSF101690">
    <property type="entry name" value="PAZ domain"/>
    <property type="match status" value="1"/>
</dbReference>
<name>G0NQT7_CAEBE</name>
<dbReference type="Proteomes" id="UP000008068">
    <property type="component" value="Unassembled WGS sequence"/>
</dbReference>
<dbReference type="InterPro" id="IPR036085">
    <property type="entry name" value="PAZ_dom_sf"/>
</dbReference>
<reference evidence="2" key="1">
    <citation type="submission" date="2011-07" db="EMBL/GenBank/DDBJ databases">
        <authorList>
            <consortium name="Caenorhabditis brenneri Sequencing and Analysis Consortium"/>
            <person name="Wilson R.K."/>
        </authorList>
    </citation>
    <scope>NUCLEOTIDE SEQUENCE [LARGE SCALE GENOMIC DNA]</scope>
    <source>
        <strain evidence="2">PB2801</strain>
    </source>
</reference>
<gene>
    <name evidence="1" type="ORF">CAEBREN_15083</name>
</gene>
<protein>
    <submittedName>
        <fullName evidence="1">Uncharacterized protein</fullName>
    </submittedName>
</protein>
<accession>G0NQT7</accession>
<dbReference type="eggNOG" id="ENOG502TJPC">
    <property type="taxonomic scope" value="Eukaryota"/>
</dbReference>
<evidence type="ECO:0000313" key="1">
    <source>
        <dbReference type="EMBL" id="EGT35881.1"/>
    </source>
</evidence>
<dbReference type="OMA" id="MMWNSCN"/>
<proteinExistence type="predicted"/>
<keyword evidence="2" id="KW-1185">Reference proteome</keyword>